<keyword evidence="1" id="KW-1133">Transmembrane helix</keyword>
<comment type="caution">
    <text evidence="2">The sequence shown here is derived from an EMBL/GenBank/DDBJ whole genome shotgun (WGS) entry which is preliminary data.</text>
</comment>
<dbReference type="PANTHER" id="PTHR38684:SF1">
    <property type="entry name" value="PROTEIN AMPE"/>
    <property type="match status" value="1"/>
</dbReference>
<evidence type="ECO:0000313" key="2">
    <source>
        <dbReference type="EMBL" id="KXU39045.1"/>
    </source>
</evidence>
<keyword evidence="1" id="KW-0472">Membrane</keyword>
<gene>
    <name evidence="2" type="ORF">AXE65_10625</name>
</gene>
<dbReference type="GO" id="GO:0046677">
    <property type="term" value="P:response to antibiotic"/>
    <property type="evidence" value="ECO:0007669"/>
    <property type="project" value="TreeGrafter"/>
</dbReference>
<feature type="transmembrane region" description="Helical" evidence="1">
    <location>
        <begin position="187"/>
        <end position="210"/>
    </location>
</feature>
<feature type="transmembrane region" description="Helical" evidence="1">
    <location>
        <begin position="144"/>
        <end position="166"/>
    </location>
</feature>
<organism evidence="2 3">
    <name type="scientific">Ventosimonas gracilis</name>
    <dbReference type="NCBI Taxonomy" id="1680762"/>
    <lineage>
        <taxon>Bacteria</taxon>
        <taxon>Pseudomonadati</taxon>
        <taxon>Pseudomonadota</taxon>
        <taxon>Gammaproteobacteria</taxon>
        <taxon>Pseudomonadales</taxon>
        <taxon>Ventosimonadaceae</taxon>
        <taxon>Ventosimonas</taxon>
    </lineage>
</organism>
<feature type="transmembrane region" description="Helical" evidence="1">
    <location>
        <begin position="253"/>
        <end position="275"/>
    </location>
</feature>
<dbReference type="AlphaFoldDB" id="A0A139SWP5"/>
<evidence type="ECO:0000313" key="3">
    <source>
        <dbReference type="Proteomes" id="UP000072660"/>
    </source>
</evidence>
<evidence type="ECO:0000256" key="1">
    <source>
        <dbReference type="SAM" id="Phobius"/>
    </source>
</evidence>
<dbReference type="RefSeq" id="WP_068387665.1">
    <property type="nucleotide sequence ID" value="NZ_LSZO01000047.1"/>
</dbReference>
<dbReference type="InterPro" id="IPR052966">
    <property type="entry name" value="Beta-lactamase_Reg"/>
</dbReference>
<keyword evidence="1" id="KW-0812">Transmembrane</keyword>
<dbReference type="OrthoDB" id="9811967at2"/>
<feature type="transmembrane region" description="Helical" evidence="1">
    <location>
        <begin position="45"/>
        <end position="64"/>
    </location>
</feature>
<dbReference type="EMBL" id="LSZO01000047">
    <property type="protein sequence ID" value="KXU39045.1"/>
    <property type="molecule type" value="Genomic_DNA"/>
</dbReference>
<sequence length="276" mass="30946">MSFLVLVLLVLVEKFSRLRHAVQQDTHWLALLYRVEQGTLVPWQQLAVLILAPLLLLALVLLLLQPIAHGWLALPLDLLLLLYSLGRGDPFSAIGSFRDAFRRGDTQGAYLAAERDLDVPAADDKQSLLARVQSWLLWQAFSGWFVLIFWYALLGPIPAIAYRLLLLTEQRAEQPGLRERATLLRHALDWLPLRVLVLSFALVGNFSPVLRAVMDQLLDWEAGSEALLQQAAFAAEDLPEQASAEQGAASLDAIWQLLLRSAVLWYAGFALWLLLL</sequence>
<proteinExistence type="predicted"/>
<dbReference type="GO" id="GO:0005886">
    <property type="term" value="C:plasma membrane"/>
    <property type="evidence" value="ECO:0007669"/>
    <property type="project" value="TreeGrafter"/>
</dbReference>
<evidence type="ECO:0008006" key="4">
    <source>
        <dbReference type="Google" id="ProtNLM"/>
    </source>
</evidence>
<protein>
    <recommendedName>
        <fullName evidence="4">AmpE protein</fullName>
    </recommendedName>
</protein>
<dbReference type="Proteomes" id="UP000072660">
    <property type="component" value="Unassembled WGS sequence"/>
</dbReference>
<dbReference type="Pfam" id="PF17113">
    <property type="entry name" value="AmpE"/>
    <property type="match status" value="1"/>
</dbReference>
<keyword evidence="3" id="KW-1185">Reference proteome</keyword>
<reference evidence="2 3" key="1">
    <citation type="submission" date="2016-02" db="EMBL/GenBank/DDBJ databases">
        <authorList>
            <person name="Wen L."/>
            <person name="He K."/>
            <person name="Yang H."/>
        </authorList>
    </citation>
    <scope>NUCLEOTIDE SEQUENCE [LARGE SCALE GENOMIC DNA]</scope>
    <source>
        <strain evidence="2 3">CV58</strain>
    </source>
</reference>
<dbReference type="InterPro" id="IPR031347">
    <property type="entry name" value="AmpE"/>
</dbReference>
<accession>A0A139SWP5</accession>
<name>A0A139SWP5_9GAMM</name>
<dbReference type="PANTHER" id="PTHR38684">
    <property type="entry name" value="PROTEIN AMPE"/>
    <property type="match status" value="1"/>
</dbReference>